<dbReference type="GeneID" id="19129780"/>
<reference evidence="1 2" key="1">
    <citation type="journal article" date="2012" name="PLoS Pathog.">
        <title>Diverse lifestyles and strategies of plant pathogenesis encoded in the genomes of eighteen Dothideomycetes fungi.</title>
        <authorList>
            <person name="Ohm R.A."/>
            <person name="Feau N."/>
            <person name="Henrissat B."/>
            <person name="Schoch C.L."/>
            <person name="Horwitz B.A."/>
            <person name="Barry K.W."/>
            <person name="Condon B.J."/>
            <person name="Copeland A.C."/>
            <person name="Dhillon B."/>
            <person name="Glaser F."/>
            <person name="Hesse C.N."/>
            <person name="Kosti I."/>
            <person name="LaButti K."/>
            <person name="Lindquist E.A."/>
            <person name="Lucas S."/>
            <person name="Salamov A.A."/>
            <person name="Bradshaw R.E."/>
            <person name="Ciuffetti L."/>
            <person name="Hamelin R.C."/>
            <person name="Kema G.H.J."/>
            <person name="Lawrence C."/>
            <person name="Scott J.A."/>
            <person name="Spatafora J.W."/>
            <person name="Turgeon B.G."/>
            <person name="de Wit P.J.G.M."/>
            <person name="Zhong S."/>
            <person name="Goodwin S.B."/>
            <person name="Grigoriev I.V."/>
        </authorList>
    </citation>
    <scope>NUCLEOTIDE SEQUENCE [LARGE SCALE GENOMIC DNA]</scope>
    <source>
        <strain evidence="2">ND90Pr / ATCC 201652</strain>
    </source>
</reference>
<feature type="non-terminal residue" evidence="1">
    <location>
        <position position="1"/>
    </location>
</feature>
<dbReference type="eggNOG" id="ENOG502SD8V">
    <property type="taxonomic scope" value="Eukaryota"/>
</dbReference>
<dbReference type="Proteomes" id="UP000016934">
    <property type="component" value="Unassembled WGS sequence"/>
</dbReference>
<dbReference type="Pfam" id="PF11654">
    <property type="entry name" value="NCE101"/>
    <property type="match status" value="1"/>
</dbReference>
<organism evidence="1 2">
    <name type="scientific">Cochliobolus sativus (strain ND90Pr / ATCC 201652)</name>
    <name type="common">Common root rot and spot blotch fungus</name>
    <name type="synonym">Bipolaris sorokiniana</name>
    <dbReference type="NCBI Taxonomy" id="665912"/>
    <lineage>
        <taxon>Eukaryota</taxon>
        <taxon>Fungi</taxon>
        <taxon>Dikarya</taxon>
        <taxon>Ascomycota</taxon>
        <taxon>Pezizomycotina</taxon>
        <taxon>Dothideomycetes</taxon>
        <taxon>Pleosporomycetidae</taxon>
        <taxon>Pleosporales</taxon>
        <taxon>Pleosporineae</taxon>
        <taxon>Pleosporaceae</taxon>
        <taxon>Bipolaris</taxon>
    </lineage>
</organism>
<sequence length="52" mass="6122">RRLDPLFTISIGLAAAATRIQREEREKGRDVRQSWEVLRRRWGIFLKGEGKV</sequence>
<evidence type="ECO:0000313" key="1">
    <source>
        <dbReference type="EMBL" id="EMD59286.1"/>
    </source>
</evidence>
<protein>
    <submittedName>
        <fullName evidence="1">Uncharacterized protein</fullName>
    </submittedName>
</protein>
<evidence type="ECO:0000313" key="2">
    <source>
        <dbReference type="Proteomes" id="UP000016934"/>
    </source>
</evidence>
<dbReference type="EMBL" id="KB445653">
    <property type="protein sequence ID" value="EMD59286.1"/>
    <property type="molecule type" value="Genomic_DNA"/>
</dbReference>
<dbReference type="RefSeq" id="XP_007705036.1">
    <property type="nucleotide sequence ID" value="XM_007706846.1"/>
</dbReference>
<name>M2SQ86_COCSN</name>
<dbReference type="KEGG" id="bsc:COCSADRAFT_102139"/>
<dbReference type="AlphaFoldDB" id="M2SQ86"/>
<dbReference type="HOGENOM" id="CLU_202020_0_0_1"/>
<accession>M2SQ86</accession>
<keyword evidence="2" id="KW-1185">Reference proteome</keyword>
<dbReference type="OMA" id="RRITMVF"/>
<proteinExistence type="predicted"/>
<dbReference type="InterPro" id="IPR024242">
    <property type="entry name" value="NCE101"/>
</dbReference>
<dbReference type="OrthoDB" id="2155101at2759"/>
<dbReference type="GO" id="GO:0009306">
    <property type="term" value="P:protein secretion"/>
    <property type="evidence" value="ECO:0007669"/>
    <property type="project" value="InterPro"/>
</dbReference>
<dbReference type="STRING" id="665912.M2SQ86"/>
<gene>
    <name evidence="1" type="ORF">COCSADRAFT_102139</name>
</gene>
<reference evidence="2" key="2">
    <citation type="journal article" date="2013" name="PLoS Genet.">
        <title>Comparative genome structure, secondary metabolite, and effector coding capacity across Cochliobolus pathogens.</title>
        <authorList>
            <person name="Condon B.J."/>
            <person name="Leng Y."/>
            <person name="Wu D."/>
            <person name="Bushley K.E."/>
            <person name="Ohm R.A."/>
            <person name="Otillar R."/>
            <person name="Martin J."/>
            <person name="Schackwitz W."/>
            <person name="Grimwood J."/>
            <person name="MohdZainudin N."/>
            <person name="Xue C."/>
            <person name="Wang R."/>
            <person name="Manning V.A."/>
            <person name="Dhillon B."/>
            <person name="Tu Z.J."/>
            <person name="Steffenson B.J."/>
            <person name="Salamov A."/>
            <person name="Sun H."/>
            <person name="Lowry S."/>
            <person name="LaButti K."/>
            <person name="Han J."/>
            <person name="Copeland A."/>
            <person name="Lindquist E."/>
            <person name="Barry K."/>
            <person name="Schmutz J."/>
            <person name="Baker S.E."/>
            <person name="Ciuffetti L.M."/>
            <person name="Grigoriev I.V."/>
            <person name="Zhong S."/>
            <person name="Turgeon B.G."/>
        </authorList>
    </citation>
    <scope>NUCLEOTIDE SEQUENCE [LARGE SCALE GENOMIC DNA]</scope>
    <source>
        <strain evidence="2">ND90Pr / ATCC 201652</strain>
    </source>
</reference>